<evidence type="ECO:0000313" key="1">
    <source>
        <dbReference type="EMBL" id="MFC2253532.1"/>
    </source>
</evidence>
<gene>
    <name evidence="1" type="ORF">ACETRX_28100</name>
</gene>
<name>A0ABV6ZN20_9HYPH</name>
<dbReference type="EMBL" id="JBHGPK010000020">
    <property type="protein sequence ID" value="MFC2253532.1"/>
    <property type="molecule type" value="Genomic_DNA"/>
</dbReference>
<sequence>MGDTIIEIAIKNAFPSERISRLNSKICEQMLAPQPAAFCLASIAMNKNAIDIKENRSQHNHRSGEIPGTCTVAGFQELCERMRFIRQAASRSLSARG</sequence>
<reference evidence="1 2" key="1">
    <citation type="submission" date="2024-09" db="EMBL/GenBank/DDBJ databases">
        <title>Description of Labrys sedimenti sp. nov., isolated from a diclofenac-degrading enrichment culture, and genome-based reclassification of Labrys portucalensis as a later heterotypic synonym of Labrys neptuniae.</title>
        <authorList>
            <person name="Tancsics A."/>
            <person name="Csepanyi A."/>
        </authorList>
    </citation>
    <scope>NUCLEOTIDE SEQUENCE [LARGE SCALE GENOMIC DNA]</scope>
    <source>
        <strain evidence="1 2">LMG 23412</strain>
    </source>
</reference>
<organism evidence="1 2">
    <name type="scientific">Labrys neptuniae</name>
    <dbReference type="NCBI Taxonomy" id="376174"/>
    <lineage>
        <taxon>Bacteria</taxon>
        <taxon>Pseudomonadati</taxon>
        <taxon>Pseudomonadota</taxon>
        <taxon>Alphaproteobacteria</taxon>
        <taxon>Hyphomicrobiales</taxon>
        <taxon>Xanthobacteraceae</taxon>
        <taxon>Labrys</taxon>
    </lineage>
</organism>
<accession>A0ABV6ZN20</accession>
<dbReference type="Proteomes" id="UP001595190">
    <property type="component" value="Unassembled WGS sequence"/>
</dbReference>
<dbReference type="RefSeq" id="WP_394314437.1">
    <property type="nucleotide sequence ID" value="NZ_JBHGPK010000020.1"/>
</dbReference>
<comment type="caution">
    <text evidence="1">The sequence shown here is derived from an EMBL/GenBank/DDBJ whole genome shotgun (WGS) entry which is preliminary data.</text>
</comment>
<protein>
    <submittedName>
        <fullName evidence="1">Uncharacterized protein</fullName>
    </submittedName>
</protein>
<proteinExistence type="predicted"/>
<evidence type="ECO:0000313" key="2">
    <source>
        <dbReference type="Proteomes" id="UP001595190"/>
    </source>
</evidence>